<dbReference type="EMBL" id="BOMH01000001">
    <property type="protein sequence ID" value="GID62164.1"/>
    <property type="molecule type" value="Genomic_DNA"/>
</dbReference>
<accession>A0A919M4C1</accession>
<evidence type="ECO:0000313" key="3">
    <source>
        <dbReference type="Proteomes" id="UP000619479"/>
    </source>
</evidence>
<feature type="compositionally biased region" description="Polar residues" evidence="1">
    <location>
        <begin position="72"/>
        <end position="85"/>
    </location>
</feature>
<organism evidence="2 3">
    <name type="scientific">Actinoplanes cyaneus</name>
    <dbReference type="NCBI Taxonomy" id="52696"/>
    <lineage>
        <taxon>Bacteria</taxon>
        <taxon>Bacillati</taxon>
        <taxon>Actinomycetota</taxon>
        <taxon>Actinomycetes</taxon>
        <taxon>Micromonosporales</taxon>
        <taxon>Micromonosporaceae</taxon>
        <taxon>Actinoplanes</taxon>
    </lineage>
</organism>
<protein>
    <recommendedName>
        <fullName evidence="4">Protoporphyrinogen oxidase</fullName>
    </recommendedName>
</protein>
<dbReference type="AlphaFoldDB" id="A0A919M4C1"/>
<dbReference type="Proteomes" id="UP000619479">
    <property type="component" value="Unassembled WGS sequence"/>
</dbReference>
<gene>
    <name evidence="2" type="ORF">Acy02nite_00450</name>
</gene>
<feature type="region of interest" description="Disordered" evidence="1">
    <location>
        <begin position="65"/>
        <end position="119"/>
    </location>
</feature>
<keyword evidence="3" id="KW-1185">Reference proteome</keyword>
<dbReference type="RefSeq" id="WP_203737274.1">
    <property type="nucleotide sequence ID" value="NZ_BAAAUC010000002.1"/>
</dbReference>
<evidence type="ECO:0000313" key="2">
    <source>
        <dbReference type="EMBL" id="GID62164.1"/>
    </source>
</evidence>
<comment type="caution">
    <text evidence="2">The sequence shown here is derived from an EMBL/GenBank/DDBJ whole genome shotgun (WGS) entry which is preliminary data.</text>
</comment>
<proteinExistence type="predicted"/>
<evidence type="ECO:0000256" key="1">
    <source>
        <dbReference type="SAM" id="MobiDB-lite"/>
    </source>
</evidence>
<evidence type="ECO:0008006" key="4">
    <source>
        <dbReference type="Google" id="ProtNLM"/>
    </source>
</evidence>
<name>A0A919M4C1_9ACTN</name>
<reference evidence="2" key="1">
    <citation type="submission" date="2021-01" db="EMBL/GenBank/DDBJ databases">
        <title>Whole genome shotgun sequence of Actinoplanes cyaneus NBRC 14990.</title>
        <authorList>
            <person name="Komaki H."/>
            <person name="Tamura T."/>
        </authorList>
    </citation>
    <scope>NUCLEOTIDE SEQUENCE</scope>
    <source>
        <strain evidence="2">NBRC 14990</strain>
    </source>
</reference>
<sequence length="119" mass="12182">MKLVKIAAGFAVGYVLGSRAGRDAYEKIATNARQLREHPTVRQAQDKATALLSTGTDAATAKLHQVAADTRPTPSAGPTTGSGSTADARPARDTVTPAVVRPTPKPVTPVQPAVGSPLS</sequence>
<feature type="compositionally biased region" description="Low complexity" evidence="1">
    <location>
        <begin position="110"/>
        <end position="119"/>
    </location>
</feature>